<keyword evidence="5 9" id="KW-0798">TonB box</keyword>
<protein>
    <submittedName>
        <fullName evidence="12">TonB-dependent receptor</fullName>
    </submittedName>
</protein>
<dbReference type="InterPro" id="IPR000531">
    <property type="entry name" value="Beta-barrel_TonB"/>
</dbReference>
<dbReference type="Pfam" id="PF00593">
    <property type="entry name" value="TonB_dep_Rec_b-barrel"/>
    <property type="match status" value="1"/>
</dbReference>
<evidence type="ECO:0000256" key="8">
    <source>
        <dbReference type="PROSITE-ProRule" id="PRU01360"/>
    </source>
</evidence>
<sequence>GYAQTLKTITGKVTDTTGLPIANASVKVKGRTTGVISDAQGNYSIRAAEGDVIEFSSVGYITEFGDVRGDQVNISLSPAVQAAGDEIVVVGYATQRRENLTGSVSTVDTKALEQRPVANISQALQGVVPGLNFTVNRNGGELNNTMSMNIRGVGTIGTGSNSGPLVLIDGVVGDINTLNPQDVANISVLKDAAASAIYGARAPFGVILITTKSGKSGRMTINYNNNFRYSDPLNQPKMMDSYTFARFFNRAAENGGQAGPFSEATLQKILDFQAGKIPYGTEEVRNADGTGSNRWAEYSGAFGNTDWFNTLYTRWVPSQDHNLSVSGGGEKMTYYVSGNYMRQNGLNKFGQDKYYRYNLTGKINADISEKIKMMYNTRWIRTNYDRPAYMTGLFYHNIARRWPTNPAYDPNGYPTIGSEIIQIRDGGRDEEERNDYLNQLRFTITPIRNWNVVADGSIKTFTRFGQWAVLPVYAHDVAGQPYLMSWDGRAAGATQVNATAWKDNYYSTNIYTDYSFAINNMHNFKVLVGSNTEKNNRRDLSAQREGLITPNLVSVNTATTNDRATGGYADWAVASFFGRLNYDFNNKYLLELNANYQGSSRFVGDKRWGFFKSASFGWNIANEEFWASIKDKISMLKLRASYGELGNQNTEALYPFYLTLPYTVKGSSWLPDPNGIRPNIASQAGLVSQDMTWETVQDWNIGVDWAMLNRRFTGTLDVYNRKTLNMIGPAPTLPATLGTSVPRVNNADMESYGFDLELSWRDNIGAFDYGIKAVLSDGQQKVTRYPNENYNLADWYIGRLNGEIWGYETIGIAKTQEEMDAHLAKVDQSAIGNNWGAGDIMYKDLNGDGKINSGANTLDNPGDRKIIGNSNPRYRYGITLDGTWKGINLAVFLQGIGKRDIFIGGPYFWGANGGMWQSAGFKEHWDFFRPEGDPYGANVNGYYPRPDFNRGDKNQYAQTRYLQNAAYMRIKNIQLSYALPQNIINQIKLTNAKVYISAENMVTFTKLSTIFDPEAIDGPWGEGKVYPLSKVISFGINLTF</sequence>
<evidence type="ECO:0000256" key="5">
    <source>
        <dbReference type="ARBA" id="ARBA00023077"/>
    </source>
</evidence>
<evidence type="ECO:0000256" key="6">
    <source>
        <dbReference type="ARBA" id="ARBA00023136"/>
    </source>
</evidence>
<dbReference type="Gene3D" id="2.60.40.1120">
    <property type="entry name" value="Carboxypeptidase-like, regulatory domain"/>
    <property type="match status" value="1"/>
</dbReference>
<evidence type="ECO:0000313" key="13">
    <source>
        <dbReference type="Proteomes" id="UP001209317"/>
    </source>
</evidence>
<dbReference type="Pfam" id="PF07715">
    <property type="entry name" value="Plug"/>
    <property type="match status" value="1"/>
</dbReference>
<dbReference type="SUPFAM" id="SSF49464">
    <property type="entry name" value="Carboxypeptidase regulatory domain-like"/>
    <property type="match status" value="1"/>
</dbReference>
<accession>A0AAE3LKW1</accession>
<evidence type="ECO:0000256" key="9">
    <source>
        <dbReference type="RuleBase" id="RU003357"/>
    </source>
</evidence>
<organism evidence="12 13">
    <name type="scientific">Haoranjiania flava</name>
    <dbReference type="NCBI Taxonomy" id="1856322"/>
    <lineage>
        <taxon>Bacteria</taxon>
        <taxon>Pseudomonadati</taxon>
        <taxon>Bacteroidota</taxon>
        <taxon>Chitinophagia</taxon>
        <taxon>Chitinophagales</taxon>
        <taxon>Chitinophagaceae</taxon>
        <taxon>Haoranjiania</taxon>
    </lineage>
</organism>
<comment type="caution">
    <text evidence="12">The sequence shown here is derived from an EMBL/GenBank/DDBJ whole genome shotgun (WGS) entry which is preliminary data.</text>
</comment>
<comment type="subcellular location">
    <subcellularLocation>
        <location evidence="1 8">Cell outer membrane</location>
        <topology evidence="1 8">Multi-pass membrane protein</topology>
    </subcellularLocation>
</comment>
<dbReference type="RefSeq" id="WP_263038225.1">
    <property type="nucleotide sequence ID" value="NZ_JAOTPL010000013.1"/>
</dbReference>
<dbReference type="InterPro" id="IPR023996">
    <property type="entry name" value="TonB-dep_OMP_SusC/RagA"/>
</dbReference>
<reference evidence="12" key="1">
    <citation type="submission" date="2022-10" db="EMBL/GenBank/DDBJ databases">
        <authorList>
            <person name="Kim H.S."/>
            <person name="Kim J.-S."/>
            <person name="Suh M.K."/>
            <person name="Eom M.K."/>
            <person name="Lee J.-S."/>
        </authorList>
    </citation>
    <scope>NUCLEOTIDE SEQUENCE</scope>
    <source>
        <strain evidence="12">LIP-5</strain>
    </source>
</reference>
<dbReference type="GO" id="GO:0009279">
    <property type="term" value="C:cell outer membrane"/>
    <property type="evidence" value="ECO:0007669"/>
    <property type="project" value="UniProtKB-SubCell"/>
</dbReference>
<keyword evidence="4 8" id="KW-0812">Transmembrane</keyword>
<keyword evidence="12" id="KW-0675">Receptor</keyword>
<dbReference type="NCBIfam" id="TIGR04057">
    <property type="entry name" value="SusC_RagA_signa"/>
    <property type="match status" value="1"/>
</dbReference>
<keyword evidence="3 8" id="KW-1134">Transmembrane beta strand</keyword>
<evidence type="ECO:0000256" key="1">
    <source>
        <dbReference type="ARBA" id="ARBA00004571"/>
    </source>
</evidence>
<keyword evidence="2 8" id="KW-0813">Transport</keyword>
<dbReference type="InterPro" id="IPR012910">
    <property type="entry name" value="Plug_dom"/>
</dbReference>
<evidence type="ECO:0000256" key="3">
    <source>
        <dbReference type="ARBA" id="ARBA00022452"/>
    </source>
</evidence>
<name>A0AAE3LKW1_9BACT</name>
<dbReference type="Proteomes" id="UP001209317">
    <property type="component" value="Unassembled WGS sequence"/>
</dbReference>
<dbReference type="EMBL" id="JAOTPL010000013">
    <property type="protein sequence ID" value="MCU7694739.1"/>
    <property type="molecule type" value="Genomic_DNA"/>
</dbReference>
<dbReference type="Gene3D" id="2.170.130.10">
    <property type="entry name" value="TonB-dependent receptor, plug domain"/>
    <property type="match status" value="1"/>
</dbReference>
<dbReference type="PROSITE" id="PS52016">
    <property type="entry name" value="TONB_DEPENDENT_REC_3"/>
    <property type="match status" value="1"/>
</dbReference>
<feature type="non-terminal residue" evidence="12">
    <location>
        <position position="1"/>
    </location>
</feature>
<dbReference type="Pfam" id="PF13715">
    <property type="entry name" value="CarbopepD_reg_2"/>
    <property type="match status" value="1"/>
</dbReference>
<evidence type="ECO:0000256" key="2">
    <source>
        <dbReference type="ARBA" id="ARBA00022448"/>
    </source>
</evidence>
<proteinExistence type="inferred from homology"/>
<evidence type="ECO:0000259" key="10">
    <source>
        <dbReference type="Pfam" id="PF00593"/>
    </source>
</evidence>
<evidence type="ECO:0000259" key="11">
    <source>
        <dbReference type="Pfam" id="PF07715"/>
    </source>
</evidence>
<evidence type="ECO:0000313" key="12">
    <source>
        <dbReference type="EMBL" id="MCU7694739.1"/>
    </source>
</evidence>
<dbReference type="InterPro" id="IPR039426">
    <property type="entry name" value="TonB-dep_rcpt-like"/>
</dbReference>
<dbReference type="NCBIfam" id="TIGR04056">
    <property type="entry name" value="OMP_RagA_SusC"/>
    <property type="match status" value="1"/>
</dbReference>
<feature type="domain" description="TonB-dependent receptor-like beta-barrel" evidence="10">
    <location>
        <begin position="384"/>
        <end position="809"/>
    </location>
</feature>
<dbReference type="InterPro" id="IPR036942">
    <property type="entry name" value="Beta-barrel_TonB_sf"/>
</dbReference>
<dbReference type="AlphaFoldDB" id="A0AAE3LKW1"/>
<dbReference type="InterPro" id="IPR037066">
    <property type="entry name" value="Plug_dom_sf"/>
</dbReference>
<dbReference type="Gene3D" id="2.40.170.20">
    <property type="entry name" value="TonB-dependent receptor, beta-barrel domain"/>
    <property type="match status" value="1"/>
</dbReference>
<gene>
    <name evidence="12" type="ORF">OD355_09455</name>
</gene>
<keyword evidence="7 8" id="KW-0998">Cell outer membrane</keyword>
<dbReference type="InterPro" id="IPR023997">
    <property type="entry name" value="TonB-dep_OMP_SusC/RagA_CS"/>
</dbReference>
<evidence type="ECO:0000256" key="4">
    <source>
        <dbReference type="ARBA" id="ARBA00022692"/>
    </source>
</evidence>
<dbReference type="InterPro" id="IPR008969">
    <property type="entry name" value="CarboxyPept-like_regulatory"/>
</dbReference>
<feature type="domain" description="TonB-dependent receptor plug" evidence="11">
    <location>
        <begin position="98"/>
        <end position="206"/>
    </location>
</feature>
<keyword evidence="6 8" id="KW-0472">Membrane</keyword>
<comment type="similarity">
    <text evidence="8 9">Belongs to the TonB-dependent receptor family.</text>
</comment>
<dbReference type="SUPFAM" id="SSF56935">
    <property type="entry name" value="Porins"/>
    <property type="match status" value="1"/>
</dbReference>
<evidence type="ECO:0000256" key="7">
    <source>
        <dbReference type="ARBA" id="ARBA00023237"/>
    </source>
</evidence>
<keyword evidence="13" id="KW-1185">Reference proteome</keyword>